<evidence type="ECO:0000313" key="3">
    <source>
        <dbReference type="Proteomes" id="UP000694565"/>
    </source>
</evidence>
<dbReference type="GO" id="GO:0003691">
    <property type="term" value="F:double-stranded telomeric DNA binding"/>
    <property type="evidence" value="ECO:0007669"/>
    <property type="project" value="TreeGrafter"/>
</dbReference>
<keyword evidence="1" id="KW-1133">Transmembrane helix</keyword>
<dbReference type="PANTHER" id="PTHR46833">
    <property type="entry name" value="TELOMERIC REPEAT-BINDING FACTOR 2 TERF2"/>
    <property type="match status" value="1"/>
</dbReference>
<keyword evidence="1" id="KW-0472">Membrane</keyword>
<dbReference type="SUPFAM" id="SSF63600">
    <property type="entry name" value="Telomeric repeat binding factor (TRF) dimerisation domain"/>
    <property type="match status" value="1"/>
</dbReference>
<dbReference type="GO" id="GO:0031848">
    <property type="term" value="P:protection from non-homologous end joining at telomere"/>
    <property type="evidence" value="ECO:0007669"/>
    <property type="project" value="InterPro"/>
</dbReference>
<dbReference type="Ensembl" id="ENSCLMT00005006241.1">
    <property type="protein sequence ID" value="ENSCLMP00005005805.1"/>
    <property type="gene ID" value="ENSCLMG00005003237.1"/>
</dbReference>
<dbReference type="GO" id="GO:0031627">
    <property type="term" value="P:telomeric loop formation"/>
    <property type="evidence" value="ECO:0007669"/>
    <property type="project" value="TreeGrafter"/>
</dbReference>
<evidence type="ECO:0000313" key="2">
    <source>
        <dbReference type="Ensembl" id="ENSCLMP00005005805.1"/>
    </source>
</evidence>
<dbReference type="GeneTree" id="ENSGT00940000178271"/>
<evidence type="ECO:0000256" key="1">
    <source>
        <dbReference type="SAM" id="Phobius"/>
    </source>
</evidence>
<proteinExistence type="predicted"/>
<dbReference type="GO" id="GO:0061820">
    <property type="term" value="P:telomeric D-loop disassembly"/>
    <property type="evidence" value="ECO:0007669"/>
    <property type="project" value="TreeGrafter"/>
</dbReference>
<dbReference type="GO" id="GO:1905839">
    <property type="term" value="P:negative regulation of telomeric D-loop disassembly"/>
    <property type="evidence" value="ECO:0007669"/>
    <property type="project" value="TreeGrafter"/>
</dbReference>
<keyword evidence="3" id="KW-1185">Reference proteome</keyword>
<name>A0A8C2WM81_CYCLU</name>
<dbReference type="GO" id="GO:0003720">
    <property type="term" value="F:telomerase activity"/>
    <property type="evidence" value="ECO:0007669"/>
    <property type="project" value="TreeGrafter"/>
</dbReference>
<reference evidence="2" key="1">
    <citation type="submission" date="2025-08" db="UniProtKB">
        <authorList>
            <consortium name="Ensembl"/>
        </authorList>
    </citation>
    <scope>IDENTIFICATION</scope>
</reference>
<dbReference type="InterPro" id="IPR030657">
    <property type="entry name" value="TERF2"/>
</dbReference>
<sequence length="152" mass="17452">MAAMEAVFSYNAEVEASVNRWIVDYYSFLALELFKNQKYAEFCDVRDLLHSVLVRPLESTDVLQTKIRVLQFLSRINDGEHFGEINSNAFITSLTLALMCIACFFPFLVASHLGFCVTLPDTLPVQNKTVEIFLTHFELFHTKYKKTPCVNK</sequence>
<dbReference type="GO" id="GO:0070187">
    <property type="term" value="C:shelterin complex"/>
    <property type="evidence" value="ECO:0007669"/>
    <property type="project" value="TreeGrafter"/>
</dbReference>
<dbReference type="Gene3D" id="1.25.40.210">
    <property type="entry name" value="Telomere repeat-binding factor, dimerisation domain"/>
    <property type="match status" value="1"/>
</dbReference>
<feature type="transmembrane region" description="Helical" evidence="1">
    <location>
        <begin position="89"/>
        <end position="109"/>
    </location>
</feature>
<dbReference type="Proteomes" id="UP000694565">
    <property type="component" value="Unplaced"/>
</dbReference>
<dbReference type="GO" id="GO:0032210">
    <property type="term" value="P:regulation of telomere maintenance via telomerase"/>
    <property type="evidence" value="ECO:0007669"/>
    <property type="project" value="TreeGrafter"/>
</dbReference>
<organism evidence="2 3">
    <name type="scientific">Cyclopterus lumpus</name>
    <name type="common">Lumpsucker</name>
    <dbReference type="NCBI Taxonomy" id="8103"/>
    <lineage>
        <taxon>Eukaryota</taxon>
        <taxon>Metazoa</taxon>
        <taxon>Chordata</taxon>
        <taxon>Craniata</taxon>
        <taxon>Vertebrata</taxon>
        <taxon>Euteleostomi</taxon>
        <taxon>Actinopterygii</taxon>
        <taxon>Neopterygii</taxon>
        <taxon>Teleostei</taxon>
        <taxon>Neoteleostei</taxon>
        <taxon>Acanthomorphata</taxon>
        <taxon>Eupercaria</taxon>
        <taxon>Perciformes</taxon>
        <taxon>Cottioidei</taxon>
        <taxon>Cottales</taxon>
        <taxon>Cyclopteridae</taxon>
        <taxon>Cyclopterus</taxon>
    </lineage>
</organism>
<dbReference type="GO" id="GO:0032208">
    <property type="term" value="P:negative regulation of telomere maintenance via recombination"/>
    <property type="evidence" value="ECO:0007669"/>
    <property type="project" value="TreeGrafter"/>
</dbReference>
<dbReference type="GO" id="GO:0070198">
    <property type="term" value="P:protein localization to chromosome, telomeric region"/>
    <property type="evidence" value="ECO:0007669"/>
    <property type="project" value="TreeGrafter"/>
</dbReference>
<protein>
    <submittedName>
        <fullName evidence="2">Uncharacterized protein</fullName>
    </submittedName>
</protein>
<dbReference type="PANTHER" id="PTHR46833:SF1">
    <property type="entry name" value="TELOMERIC REPEAT-BINDING FACTOR 2"/>
    <property type="match status" value="1"/>
</dbReference>
<accession>A0A8C2WM81</accession>
<reference evidence="2" key="2">
    <citation type="submission" date="2025-09" db="UniProtKB">
        <authorList>
            <consortium name="Ensembl"/>
        </authorList>
    </citation>
    <scope>IDENTIFICATION</scope>
</reference>
<dbReference type="InterPro" id="IPR036507">
    <property type="entry name" value="Telomere_rpt-bd_fac_dimer_sf"/>
</dbReference>
<dbReference type="AlphaFoldDB" id="A0A8C2WM81"/>
<keyword evidence="1" id="KW-0812">Transmembrane</keyword>
<dbReference type="GO" id="GO:0098505">
    <property type="term" value="F:G-rich strand telomeric DNA binding"/>
    <property type="evidence" value="ECO:0007669"/>
    <property type="project" value="TreeGrafter"/>
</dbReference>